<evidence type="ECO:0000313" key="7">
    <source>
        <dbReference type="Proteomes" id="UP000241890"/>
    </source>
</evidence>
<dbReference type="GO" id="GO:0008146">
    <property type="term" value="F:sulfotransferase activity"/>
    <property type="evidence" value="ECO:0007669"/>
    <property type="project" value="InterPro"/>
</dbReference>
<name>A0A2R5GDX6_9STRA</name>
<dbReference type="InterPro" id="IPR037359">
    <property type="entry name" value="NST/OST"/>
</dbReference>
<dbReference type="EMBL" id="BEYU01000037">
    <property type="protein sequence ID" value="GBG27928.1"/>
    <property type="molecule type" value="Genomic_DNA"/>
</dbReference>
<evidence type="ECO:0000313" key="6">
    <source>
        <dbReference type="EMBL" id="GBG27928.1"/>
    </source>
</evidence>
<accession>A0A2R5GDX6</accession>
<dbReference type="InterPro" id="IPR000863">
    <property type="entry name" value="Sulfotransferase_dom"/>
</dbReference>
<keyword evidence="1 6" id="KW-0808">Transferase</keyword>
<gene>
    <name evidence="6" type="ORF">FCC1311_041512</name>
</gene>
<dbReference type="Pfam" id="PF00685">
    <property type="entry name" value="Sulfotransfer_1"/>
    <property type="match status" value="1"/>
</dbReference>
<reference evidence="6 7" key="1">
    <citation type="submission" date="2017-12" db="EMBL/GenBank/DDBJ databases">
        <title>Sequencing, de novo assembly and annotation of complete genome of a new Thraustochytrid species, strain FCC1311.</title>
        <authorList>
            <person name="Sedici K."/>
            <person name="Godart F."/>
            <person name="Aiese Cigliano R."/>
            <person name="Sanseverino W."/>
            <person name="Barakat M."/>
            <person name="Ortet P."/>
            <person name="Marechal E."/>
            <person name="Cagnac O."/>
            <person name="Amato A."/>
        </authorList>
    </citation>
    <scope>NUCLEOTIDE SEQUENCE [LARGE SCALE GENOMIC DNA]</scope>
</reference>
<sequence>MANGPARRPSRTGGSSPASASPGALAPLWRQAPRSRLVRTILVALCWAGVVIAVQRQPVPWEKVLEPLEGLASSVAMPAMSAKDWGIIASPSSVEEGGMSASRTDDVSADNLQSNNMASVKVLLTLEASALEAYLDDPAHKDWIRASLDDAGLLPKVSELGIDVARVMRRPDYVITNETMDSNLRTRGRDVLDEVASLVFQSAGASSHGNIASNDLRPVVLDAPSLILLVPFLLEALEKRVGSASNVQVLIAADEGMNTAFRAALTHALEHVFPFFVDEDRIDNVCLERKQQSTAWARPTCEFKNWMVTRISLPAGHDCLPCTIVETRVLQRASLWAALIPSLARLPENVRIVKARVLEPRLRDEDGQAPPGRKPLIGNVDFGMSALFAQTDSPVTRPLWQRSLIVHKRLAEEVAEILFLAQKSVGFSEPILDKVALCPGMERFIDAGSCWPKERGVSAKDRGPSNRMKQVNVAVVSCLPQLIIAGVQKAGTAEMGIWLDENTNFRRQDGGMETHYFDCTGRGAGKDRPSCRHFRDKRMKEIGQAVKDDRRVGTVRNIFAWNETAHESRSWYLYATLGHLNFAQMLERRLVFDKSPAYFDLAHPMDVMRVMPHVKIVFILRNPVDRFHSSYFQMCVRNLASVNSRCSEAKLSHKLERMLSRRQDPIQSAQSEAGILGEHDVEDVELYRALRVGHYAEHLARWQRAFSDHQILVLFAETFRSAPDATLRAVEEFASRPIGALQPMDEAVKDLEPFKYSPVRASNGYWVVNNRSKAFHPSHKSLMRRETRAMLEAYYSPWNRRLTSLLRR</sequence>
<dbReference type="Proteomes" id="UP000241890">
    <property type="component" value="Unassembled WGS sequence"/>
</dbReference>
<comment type="caution">
    <text evidence="6">The sequence shown here is derived from an EMBL/GenBank/DDBJ whole genome shotgun (WGS) entry which is preliminary data.</text>
</comment>
<dbReference type="PANTHER" id="PTHR10605">
    <property type="entry name" value="HEPARAN SULFATE SULFOTRANSFERASE"/>
    <property type="match status" value="1"/>
</dbReference>
<evidence type="ECO:0000256" key="2">
    <source>
        <dbReference type="ARBA" id="ARBA00023180"/>
    </source>
</evidence>
<dbReference type="InParanoid" id="A0A2R5GDX6"/>
<feature type="domain" description="Sulfotransferase" evidence="5">
    <location>
        <begin position="480"/>
        <end position="751"/>
    </location>
</feature>
<dbReference type="OrthoDB" id="203266at2759"/>
<evidence type="ECO:0000256" key="4">
    <source>
        <dbReference type="SAM" id="MobiDB-lite"/>
    </source>
</evidence>
<evidence type="ECO:0000259" key="5">
    <source>
        <dbReference type="Pfam" id="PF00685"/>
    </source>
</evidence>
<proteinExistence type="predicted"/>
<keyword evidence="7" id="KW-1185">Reference proteome</keyword>
<dbReference type="SUPFAM" id="SSF52540">
    <property type="entry name" value="P-loop containing nucleoside triphosphate hydrolases"/>
    <property type="match status" value="1"/>
</dbReference>
<dbReference type="Gene3D" id="3.40.50.300">
    <property type="entry name" value="P-loop containing nucleotide triphosphate hydrolases"/>
    <property type="match status" value="1"/>
</dbReference>
<organism evidence="6 7">
    <name type="scientific">Hondaea fermentalgiana</name>
    <dbReference type="NCBI Taxonomy" id="2315210"/>
    <lineage>
        <taxon>Eukaryota</taxon>
        <taxon>Sar</taxon>
        <taxon>Stramenopiles</taxon>
        <taxon>Bigyra</taxon>
        <taxon>Labyrinthulomycetes</taxon>
        <taxon>Thraustochytrida</taxon>
        <taxon>Thraustochytriidae</taxon>
        <taxon>Hondaea</taxon>
    </lineage>
</organism>
<feature type="region of interest" description="Disordered" evidence="4">
    <location>
        <begin position="1"/>
        <end position="24"/>
    </location>
</feature>
<feature type="binding site" evidence="3">
    <location>
        <position position="766"/>
    </location>
    <ligand>
        <name>3'-phosphoadenylyl sulfate</name>
        <dbReference type="ChEBI" id="CHEBI:58339"/>
    </ligand>
</feature>
<evidence type="ECO:0000256" key="3">
    <source>
        <dbReference type="PIRSR" id="PIRSR637359-2"/>
    </source>
</evidence>
<keyword evidence="2" id="KW-0325">Glycoprotein</keyword>
<feature type="binding site" evidence="3">
    <location>
        <position position="629"/>
    </location>
    <ligand>
        <name>3'-phosphoadenylyl sulfate</name>
        <dbReference type="ChEBI" id="CHEBI:58339"/>
    </ligand>
</feature>
<dbReference type="AlphaFoldDB" id="A0A2R5GDX6"/>
<feature type="binding site" evidence="3">
    <location>
        <position position="621"/>
    </location>
    <ligand>
        <name>3'-phosphoadenylyl sulfate</name>
        <dbReference type="ChEBI" id="CHEBI:58339"/>
    </ligand>
</feature>
<dbReference type="InterPro" id="IPR027417">
    <property type="entry name" value="P-loop_NTPase"/>
</dbReference>
<dbReference type="PANTHER" id="PTHR10605:SF56">
    <property type="entry name" value="BIFUNCTIONAL HEPARAN SULFATE N-DEACETYLASE_N-SULFOTRANSFERASE"/>
    <property type="match status" value="1"/>
</dbReference>
<evidence type="ECO:0000256" key="1">
    <source>
        <dbReference type="ARBA" id="ARBA00022679"/>
    </source>
</evidence>
<protein>
    <submittedName>
        <fullName evidence="6">Bifunctional heparan sulfate N-deacetylase/N-sulfotransferase 1</fullName>
    </submittedName>
</protein>